<dbReference type="InterPro" id="IPR036263">
    <property type="entry name" value="Chorismate_II_sf"/>
</dbReference>
<comment type="catalytic activity">
    <reaction evidence="8">
        <text>prephenate + H(+) = 3-phenylpyruvate + CO2 + H2O</text>
        <dbReference type="Rhea" id="RHEA:21648"/>
        <dbReference type="ChEBI" id="CHEBI:15377"/>
        <dbReference type="ChEBI" id="CHEBI:15378"/>
        <dbReference type="ChEBI" id="CHEBI:16526"/>
        <dbReference type="ChEBI" id="CHEBI:18005"/>
        <dbReference type="ChEBI" id="CHEBI:29934"/>
        <dbReference type="EC" id="4.2.1.51"/>
    </reaction>
</comment>
<evidence type="ECO:0000259" key="9">
    <source>
        <dbReference type="PROSITE" id="PS51168"/>
    </source>
</evidence>
<dbReference type="NCBIfam" id="NF008865">
    <property type="entry name" value="PRK11898.1"/>
    <property type="match status" value="1"/>
</dbReference>
<dbReference type="Pfam" id="PF00800">
    <property type="entry name" value="PDT"/>
    <property type="match status" value="1"/>
</dbReference>
<feature type="domain" description="Prephenate dehydratase" evidence="10">
    <location>
        <begin position="3"/>
        <end position="182"/>
    </location>
</feature>
<evidence type="ECO:0000256" key="8">
    <source>
        <dbReference type="ARBA" id="ARBA00047848"/>
    </source>
</evidence>
<dbReference type="CDD" id="cd04905">
    <property type="entry name" value="ACT_CM-PDT"/>
    <property type="match status" value="1"/>
</dbReference>
<dbReference type="SUPFAM" id="SSF48600">
    <property type="entry name" value="Chorismate mutase II"/>
    <property type="match status" value="1"/>
</dbReference>
<dbReference type="PROSITE" id="PS00857">
    <property type="entry name" value="PREPHENATE_DEHYDR_1"/>
    <property type="match status" value="1"/>
</dbReference>
<dbReference type="PANTHER" id="PTHR21022:SF19">
    <property type="entry name" value="PREPHENATE DEHYDRATASE-RELATED"/>
    <property type="match status" value="1"/>
</dbReference>
<dbReference type="PROSITE" id="PS00858">
    <property type="entry name" value="PREPHENATE_DEHYDR_2"/>
    <property type="match status" value="1"/>
</dbReference>
<sequence>MNKIAYLGPRGTFSEQAAQAYAAAQPAQPVPCATLQDVCQGVAEGRYAQGVLPFENLLEGTVNPVLDLLLELPGLKIQAELLLPVAHHLLVRPGSNFRDIRAVLSHPQALAQCRRFLADNLPAAQLIPVESTARAAGQVAGGDNTLAAVATDAAAQYYNLTVLAPNIQDRSDNCTRFVVVGRQEIPCRGPSCKTSLAVSLPDRPGSLYSILKEFAWRGINLTRIESRPARTSLGEYIFLIELAGHRADPDVSEALANLADQARQIRLLGCYPACRQEPGASRQPAATLAELRQAIDIIDGQIIALLGQRARLVTEVGKRKPAGGAVRDQAREAQVLARVRRLARHHGFAEPMAETIYRTLLDHFVELQTERQTAGLPNPH</sequence>
<dbReference type="Gene3D" id="3.30.70.260">
    <property type="match status" value="1"/>
</dbReference>
<evidence type="ECO:0000256" key="2">
    <source>
        <dbReference type="ARBA" id="ARBA00013147"/>
    </source>
</evidence>
<dbReference type="InterPro" id="IPR045865">
    <property type="entry name" value="ACT-like_dom_sf"/>
</dbReference>
<keyword evidence="13" id="KW-1185">Reference proteome</keyword>
<comment type="caution">
    <text evidence="12">The sequence shown here is derived from an EMBL/GenBank/DDBJ whole genome shotgun (WGS) entry which is preliminary data.</text>
</comment>
<evidence type="ECO:0000256" key="4">
    <source>
        <dbReference type="ARBA" id="ARBA00022605"/>
    </source>
</evidence>
<dbReference type="Gene3D" id="3.40.190.10">
    <property type="entry name" value="Periplasmic binding protein-like II"/>
    <property type="match status" value="2"/>
</dbReference>
<organism evidence="12 13">
    <name type="scientific">Desulforamulus hydrothermalis Lam5 = DSM 18033</name>
    <dbReference type="NCBI Taxonomy" id="1121428"/>
    <lineage>
        <taxon>Bacteria</taxon>
        <taxon>Bacillati</taxon>
        <taxon>Bacillota</taxon>
        <taxon>Clostridia</taxon>
        <taxon>Eubacteriales</taxon>
        <taxon>Peptococcaceae</taxon>
        <taxon>Desulforamulus</taxon>
    </lineage>
</organism>
<evidence type="ECO:0000256" key="6">
    <source>
        <dbReference type="ARBA" id="ARBA00023222"/>
    </source>
</evidence>
<keyword evidence="5" id="KW-0057">Aromatic amino acid biosynthesis</keyword>
<dbReference type="eggNOG" id="COG0077">
    <property type="taxonomic scope" value="Bacteria"/>
</dbReference>
<dbReference type="Proteomes" id="UP000009315">
    <property type="component" value="Unassembled WGS sequence"/>
</dbReference>
<dbReference type="CDD" id="cd13633">
    <property type="entry name" value="PBP2_Sa-PDT_like"/>
    <property type="match status" value="1"/>
</dbReference>
<dbReference type="EMBL" id="CAOS01000013">
    <property type="protein sequence ID" value="CCO08903.1"/>
    <property type="molecule type" value="Genomic_DNA"/>
</dbReference>
<dbReference type="InterPro" id="IPR001086">
    <property type="entry name" value="Preph_deHydtase"/>
</dbReference>
<dbReference type="FunFam" id="3.40.190.10:FF:000034">
    <property type="entry name" value="Chorismate mutase/prephenate dehydratase"/>
    <property type="match status" value="1"/>
</dbReference>
<dbReference type="FunFam" id="3.30.70.260:FF:000012">
    <property type="entry name" value="Prephenate dehydratase"/>
    <property type="match status" value="1"/>
</dbReference>
<dbReference type="STRING" id="1121428.DESHY_60075"/>
<name>K8EB97_9FIRM</name>
<gene>
    <name evidence="12" type="ORF">DESHY_60075</name>
</gene>
<accession>K8EB97</accession>
<dbReference type="RefSeq" id="WP_008412589.1">
    <property type="nucleotide sequence ID" value="NZ_CAOS01000013.1"/>
</dbReference>
<evidence type="ECO:0000256" key="3">
    <source>
        <dbReference type="ARBA" id="ARBA00021872"/>
    </source>
</evidence>
<dbReference type="AlphaFoldDB" id="K8EB97"/>
<evidence type="ECO:0000259" key="11">
    <source>
        <dbReference type="PROSITE" id="PS51671"/>
    </source>
</evidence>
<dbReference type="Pfam" id="PF01842">
    <property type="entry name" value="ACT"/>
    <property type="match status" value="1"/>
</dbReference>
<dbReference type="InterPro" id="IPR002701">
    <property type="entry name" value="CM_II_prokaryot"/>
</dbReference>
<dbReference type="PROSITE" id="PS51671">
    <property type="entry name" value="ACT"/>
    <property type="match status" value="1"/>
</dbReference>
<dbReference type="PROSITE" id="PS51168">
    <property type="entry name" value="CHORISMATE_MUT_2"/>
    <property type="match status" value="1"/>
</dbReference>
<dbReference type="GO" id="GO:0004664">
    <property type="term" value="F:prephenate dehydratase activity"/>
    <property type="evidence" value="ECO:0007669"/>
    <property type="project" value="UniProtKB-EC"/>
</dbReference>
<dbReference type="SMART" id="SM00830">
    <property type="entry name" value="CM_2"/>
    <property type="match status" value="1"/>
</dbReference>
<proteinExistence type="predicted"/>
<dbReference type="GO" id="GO:0005737">
    <property type="term" value="C:cytoplasm"/>
    <property type="evidence" value="ECO:0007669"/>
    <property type="project" value="TreeGrafter"/>
</dbReference>
<dbReference type="Pfam" id="PF01817">
    <property type="entry name" value="CM_2"/>
    <property type="match status" value="1"/>
</dbReference>
<dbReference type="GO" id="GO:0004106">
    <property type="term" value="F:chorismate mutase activity"/>
    <property type="evidence" value="ECO:0007669"/>
    <property type="project" value="InterPro"/>
</dbReference>
<reference evidence="12 13" key="1">
    <citation type="journal article" date="2013" name="Genome Announc.">
        <title>Genome Sequence of the Sulfate-Reducing Bacterium Desulfotomaculum hydrothermale Lam5(T).</title>
        <authorList>
            <person name="Amin O."/>
            <person name="Fardeau M.L."/>
            <person name="Valette O."/>
            <person name="Hirschler-Rea A."/>
            <person name="Barbe V."/>
            <person name="Medigue C."/>
            <person name="Vacherie B."/>
            <person name="Ollivier B."/>
            <person name="Bertin P.N."/>
            <person name="Dolla A."/>
        </authorList>
    </citation>
    <scope>NUCLEOTIDE SEQUENCE [LARGE SCALE GENOMIC DNA]</scope>
    <source>
        <strain evidence="13">Lam5 / DSM 18033</strain>
    </source>
</reference>
<dbReference type="EC" id="4.2.1.51" evidence="2"/>
<dbReference type="UniPathway" id="UPA00121">
    <property type="reaction ID" value="UER00345"/>
</dbReference>
<dbReference type="GO" id="GO:0046417">
    <property type="term" value="P:chorismate metabolic process"/>
    <property type="evidence" value="ECO:0007669"/>
    <property type="project" value="InterPro"/>
</dbReference>
<dbReference type="SUPFAM" id="SSF53850">
    <property type="entry name" value="Periplasmic binding protein-like II"/>
    <property type="match status" value="1"/>
</dbReference>
<dbReference type="InterPro" id="IPR018528">
    <property type="entry name" value="Preph_deHydtase_CS"/>
</dbReference>
<dbReference type="SUPFAM" id="SSF55021">
    <property type="entry name" value="ACT-like"/>
    <property type="match status" value="1"/>
</dbReference>
<keyword evidence="4" id="KW-0028">Amino-acid biosynthesis</keyword>
<dbReference type="GO" id="GO:0009094">
    <property type="term" value="P:L-phenylalanine biosynthetic process"/>
    <property type="evidence" value="ECO:0007669"/>
    <property type="project" value="UniProtKB-UniPathway"/>
</dbReference>
<feature type="domain" description="ACT" evidence="11">
    <location>
        <begin position="195"/>
        <end position="272"/>
    </location>
</feature>
<keyword evidence="6" id="KW-0584">Phenylalanine biosynthesis</keyword>
<evidence type="ECO:0000256" key="5">
    <source>
        <dbReference type="ARBA" id="ARBA00023141"/>
    </source>
</evidence>
<dbReference type="Gene3D" id="1.20.59.10">
    <property type="entry name" value="Chorismate mutase"/>
    <property type="match status" value="1"/>
</dbReference>
<feature type="domain" description="Chorismate mutase" evidence="9">
    <location>
        <begin position="282"/>
        <end position="372"/>
    </location>
</feature>
<dbReference type="InterPro" id="IPR002912">
    <property type="entry name" value="ACT_dom"/>
</dbReference>
<dbReference type="OrthoDB" id="9802281at2"/>
<dbReference type="InterPro" id="IPR036979">
    <property type="entry name" value="CM_dom_sf"/>
</dbReference>
<dbReference type="PROSITE" id="PS51171">
    <property type="entry name" value="PREPHENATE_DEHYDR_3"/>
    <property type="match status" value="1"/>
</dbReference>
<keyword evidence="7 12" id="KW-0456">Lyase</keyword>
<protein>
    <recommendedName>
        <fullName evidence="3">Prephenate dehydratase</fullName>
        <ecNumber evidence="2">4.2.1.51</ecNumber>
    </recommendedName>
</protein>
<evidence type="ECO:0000313" key="13">
    <source>
        <dbReference type="Proteomes" id="UP000009315"/>
    </source>
</evidence>
<evidence type="ECO:0000256" key="7">
    <source>
        <dbReference type="ARBA" id="ARBA00023239"/>
    </source>
</evidence>
<evidence type="ECO:0000313" key="12">
    <source>
        <dbReference type="EMBL" id="CCO08903.1"/>
    </source>
</evidence>
<evidence type="ECO:0000259" key="10">
    <source>
        <dbReference type="PROSITE" id="PS51171"/>
    </source>
</evidence>
<dbReference type="PANTHER" id="PTHR21022">
    <property type="entry name" value="PREPHENATE DEHYDRATASE P PROTEIN"/>
    <property type="match status" value="1"/>
</dbReference>
<evidence type="ECO:0000256" key="1">
    <source>
        <dbReference type="ARBA" id="ARBA00004741"/>
    </source>
</evidence>
<comment type="pathway">
    <text evidence="1">Amino-acid biosynthesis; L-phenylalanine biosynthesis; phenylpyruvate from prephenate: step 1/1.</text>
</comment>